<proteinExistence type="predicted"/>
<feature type="compositionally biased region" description="Polar residues" evidence="1">
    <location>
        <begin position="34"/>
        <end position="44"/>
    </location>
</feature>
<reference evidence="2" key="1">
    <citation type="submission" date="2020-02" db="EMBL/GenBank/DDBJ databases">
        <authorList>
            <person name="Meier V. D."/>
        </authorList>
    </citation>
    <scope>NUCLEOTIDE SEQUENCE</scope>
    <source>
        <strain evidence="2">AVDCRST_MAG73</strain>
    </source>
</reference>
<sequence>CRATTGGSPCKRCALNRHVPVRTRVPSPRPSVATLATTCPSTTWPPVRGRAH</sequence>
<dbReference type="EMBL" id="CADCWE010000086">
    <property type="protein sequence ID" value="CAA9536002.1"/>
    <property type="molecule type" value="Genomic_DNA"/>
</dbReference>
<evidence type="ECO:0000313" key="2">
    <source>
        <dbReference type="EMBL" id="CAA9536002.1"/>
    </source>
</evidence>
<feature type="region of interest" description="Disordered" evidence="1">
    <location>
        <begin position="24"/>
        <end position="52"/>
    </location>
</feature>
<gene>
    <name evidence="2" type="ORF">AVDCRST_MAG73-1398</name>
</gene>
<name>A0A6J4U0X3_9BACT</name>
<dbReference type="AlphaFoldDB" id="A0A6J4U0X3"/>
<feature type="non-terminal residue" evidence="2">
    <location>
        <position position="52"/>
    </location>
</feature>
<organism evidence="2">
    <name type="scientific">uncultured Thermomicrobiales bacterium</name>
    <dbReference type="NCBI Taxonomy" id="1645740"/>
    <lineage>
        <taxon>Bacteria</taxon>
        <taxon>Pseudomonadati</taxon>
        <taxon>Thermomicrobiota</taxon>
        <taxon>Thermomicrobia</taxon>
        <taxon>Thermomicrobiales</taxon>
        <taxon>environmental samples</taxon>
    </lineage>
</organism>
<accession>A0A6J4U0X3</accession>
<evidence type="ECO:0000256" key="1">
    <source>
        <dbReference type="SAM" id="MobiDB-lite"/>
    </source>
</evidence>
<feature type="non-terminal residue" evidence="2">
    <location>
        <position position="1"/>
    </location>
</feature>
<protein>
    <submittedName>
        <fullName evidence="2">Uncharacterized protein</fullName>
    </submittedName>
</protein>